<evidence type="ECO:0000313" key="2">
    <source>
        <dbReference type="EMBL" id="KAF3946461.1"/>
    </source>
</evidence>
<proteinExistence type="predicted"/>
<organism evidence="2 3">
    <name type="scientific">Castanea mollissima</name>
    <name type="common">Chinese chestnut</name>
    <dbReference type="NCBI Taxonomy" id="60419"/>
    <lineage>
        <taxon>Eukaryota</taxon>
        <taxon>Viridiplantae</taxon>
        <taxon>Streptophyta</taxon>
        <taxon>Embryophyta</taxon>
        <taxon>Tracheophyta</taxon>
        <taxon>Spermatophyta</taxon>
        <taxon>Magnoliopsida</taxon>
        <taxon>eudicotyledons</taxon>
        <taxon>Gunneridae</taxon>
        <taxon>Pentapetalae</taxon>
        <taxon>rosids</taxon>
        <taxon>fabids</taxon>
        <taxon>Fagales</taxon>
        <taxon>Fagaceae</taxon>
        <taxon>Castanea</taxon>
    </lineage>
</organism>
<evidence type="ECO:0000313" key="3">
    <source>
        <dbReference type="Proteomes" id="UP000737018"/>
    </source>
</evidence>
<feature type="region of interest" description="Disordered" evidence="1">
    <location>
        <begin position="68"/>
        <end position="101"/>
    </location>
</feature>
<reference evidence="2" key="1">
    <citation type="submission" date="2020-03" db="EMBL/GenBank/DDBJ databases">
        <title>Castanea mollissima Vanexum genome sequencing.</title>
        <authorList>
            <person name="Staton M."/>
        </authorList>
    </citation>
    <scope>NUCLEOTIDE SEQUENCE</scope>
    <source>
        <tissue evidence="2">Leaf</tissue>
    </source>
</reference>
<dbReference type="AlphaFoldDB" id="A0A8J4QAD2"/>
<sequence>MNEEQRTARYKNLMARQHDAIVKPSKFQQYHCDCYRCMRPGNFLVLRWYLWIQGYKKRDTLCSTNRSRKCYSDGSGSRYATSRSHDKRPRSQTRCSIKGYS</sequence>
<dbReference type="OrthoDB" id="981670at2759"/>
<evidence type="ECO:0000256" key="1">
    <source>
        <dbReference type="SAM" id="MobiDB-lite"/>
    </source>
</evidence>
<comment type="caution">
    <text evidence="2">The sequence shown here is derived from an EMBL/GenBank/DDBJ whole genome shotgun (WGS) entry which is preliminary data.</text>
</comment>
<name>A0A8J4QAD2_9ROSI</name>
<dbReference type="Proteomes" id="UP000737018">
    <property type="component" value="Unassembled WGS sequence"/>
</dbReference>
<accession>A0A8J4QAD2</accession>
<gene>
    <name evidence="2" type="ORF">CMV_027276</name>
</gene>
<dbReference type="EMBL" id="JRKL02009163">
    <property type="protein sequence ID" value="KAF3946461.1"/>
    <property type="molecule type" value="Genomic_DNA"/>
</dbReference>
<protein>
    <submittedName>
        <fullName evidence="2">Uncharacterized protein</fullName>
    </submittedName>
</protein>
<keyword evidence="3" id="KW-1185">Reference proteome</keyword>